<sequence length="155" mass="17217">MLLWEMDASLILFCSRELQRRTNDGIFNASTCTPVKQKLHHLCSSPPCSRTWCNFGLQLPRIQLQVVVFRTFIDSHPRSSEIATTPDLPQFAAFESQDGRLVSAPALSRASSRGMEDIAAPCFTAQYNSAICVCVRICASRQPKAEHTQIARASS</sequence>
<reference evidence="1" key="1">
    <citation type="journal article" date="2020" name="Stud. Mycol.">
        <title>101 Dothideomycetes genomes: a test case for predicting lifestyles and emergence of pathogens.</title>
        <authorList>
            <person name="Haridas S."/>
            <person name="Albert R."/>
            <person name="Binder M."/>
            <person name="Bloem J."/>
            <person name="Labutti K."/>
            <person name="Salamov A."/>
            <person name="Andreopoulos B."/>
            <person name="Baker S."/>
            <person name="Barry K."/>
            <person name="Bills G."/>
            <person name="Bluhm B."/>
            <person name="Cannon C."/>
            <person name="Castanera R."/>
            <person name="Culley D."/>
            <person name="Daum C."/>
            <person name="Ezra D."/>
            <person name="Gonzalez J."/>
            <person name="Henrissat B."/>
            <person name="Kuo A."/>
            <person name="Liang C."/>
            <person name="Lipzen A."/>
            <person name="Lutzoni F."/>
            <person name="Magnuson J."/>
            <person name="Mondo S."/>
            <person name="Nolan M."/>
            <person name="Ohm R."/>
            <person name="Pangilinan J."/>
            <person name="Park H.-J."/>
            <person name="Ramirez L."/>
            <person name="Alfaro M."/>
            <person name="Sun H."/>
            <person name="Tritt A."/>
            <person name="Yoshinaga Y."/>
            <person name="Zwiers L.-H."/>
            <person name="Turgeon B."/>
            <person name="Goodwin S."/>
            <person name="Spatafora J."/>
            <person name="Crous P."/>
            <person name="Grigoriev I."/>
        </authorList>
    </citation>
    <scope>NUCLEOTIDE SEQUENCE</scope>
    <source>
        <strain evidence="1">CBS 183.55</strain>
    </source>
</reference>
<evidence type="ECO:0000313" key="1">
    <source>
        <dbReference type="EMBL" id="KAF1933378.1"/>
    </source>
</evidence>
<dbReference type="Proteomes" id="UP000800082">
    <property type="component" value="Unassembled WGS sequence"/>
</dbReference>
<dbReference type="AlphaFoldDB" id="A0A6A5S250"/>
<proteinExistence type="predicted"/>
<organism evidence="1 2">
    <name type="scientific">Didymella exigua CBS 183.55</name>
    <dbReference type="NCBI Taxonomy" id="1150837"/>
    <lineage>
        <taxon>Eukaryota</taxon>
        <taxon>Fungi</taxon>
        <taxon>Dikarya</taxon>
        <taxon>Ascomycota</taxon>
        <taxon>Pezizomycotina</taxon>
        <taxon>Dothideomycetes</taxon>
        <taxon>Pleosporomycetidae</taxon>
        <taxon>Pleosporales</taxon>
        <taxon>Pleosporineae</taxon>
        <taxon>Didymellaceae</taxon>
        <taxon>Didymella</taxon>
    </lineage>
</organism>
<accession>A0A6A5S250</accession>
<dbReference type="GeneID" id="54345699"/>
<evidence type="ECO:0000313" key="2">
    <source>
        <dbReference type="Proteomes" id="UP000800082"/>
    </source>
</evidence>
<keyword evidence="2" id="KW-1185">Reference proteome</keyword>
<name>A0A6A5S250_9PLEO</name>
<dbReference type="EMBL" id="ML978957">
    <property type="protein sequence ID" value="KAF1933378.1"/>
    <property type="molecule type" value="Genomic_DNA"/>
</dbReference>
<dbReference type="RefSeq" id="XP_033453626.1">
    <property type="nucleotide sequence ID" value="XM_033588052.1"/>
</dbReference>
<gene>
    <name evidence="1" type="ORF">M421DRAFT_195540</name>
</gene>
<protein>
    <submittedName>
        <fullName evidence="1">Uncharacterized protein</fullName>
    </submittedName>
</protein>